<dbReference type="EMBL" id="DSJL01000011">
    <property type="protein sequence ID" value="HEF66183.1"/>
    <property type="molecule type" value="Genomic_DNA"/>
</dbReference>
<protein>
    <submittedName>
        <fullName evidence="9">DedA family protein</fullName>
    </submittedName>
</protein>
<feature type="transmembrane region" description="Helical" evidence="7">
    <location>
        <begin position="12"/>
        <end position="34"/>
    </location>
</feature>
<organism evidence="9">
    <name type="scientific">Thermomicrobium roseum</name>
    <dbReference type="NCBI Taxonomy" id="500"/>
    <lineage>
        <taxon>Bacteria</taxon>
        <taxon>Pseudomonadati</taxon>
        <taxon>Thermomicrobiota</taxon>
        <taxon>Thermomicrobia</taxon>
        <taxon>Thermomicrobiales</taxon>
        <taxon>Thermomicrobiaceae</taxon>
        <taxon>Thermomicrobium</taxon>
    </lineage>
</organism>
<dbReference type="AlphaFoldDB" id="A0A7C2B7D5"/>
<dbReference type="Pfam" id="PF09335">
    <property type="entry name" value="VTT_dom"/>
    <property type="match status" value="1"/>
</dbReference>
<comment type="caution">
    <text evidence="9">The sequence shown here is derived from an EMBL/GenBank/DDBJ whole genome shotgun (WGS) entry which is preliminary data.</text>
</comment>
<evidence type="ECO:0000256" key="7">
    <source>
        <dbReference type="RuleBase" id="RU367016"/>
    </source>
</evidence>
<accession>A0A7C2B7D5</accession>
<feature type="transmembrane region" description="Helical" evidence="7">
    <location>
        <begin position="171"/>
        <end position="192"/>
    </location>
</feature>
<evidence type="ECO:0000256" key="3">
    <source>
        <dbReference type="ARBA" id="ARBA00022475"/>
    </source>
</evidence>
<feature type="transmembrane region" description="Helical" evidence="7">
    <location>
        <begin position="54"/>
        <end position="76"/>
    </location>
</feature>
<keyword evidence="4 7" id="KW-0812">Transmembrane</keyword>
<dbReference type="InterPro" id="IPR032816">
    <property type="entry name" value="VTT_dom"/>
</dbReference>
<dbReference type="GO" id="GO:0005886">
    <property type="term" value="C:plasma membrane"/>
    <property type="evidence" value="ECO:0007669"/>
    <property type="project" value="UniProtKB-SubCell"/>
</dbReference>
<name>A0A7C2B7D5_THERO</name>
<comment type="similarity">
    <text evidence="2 7">Belongs to the DedA family.</text>
</comment>
<feature type="domain" description="VTT" evidence="8">
    <location>
        <begin position="34"/>
        <end position="159"/>
    </location>
</feature>
<keyword evidence="5 7" id="KW-1133">Transmembrane helix</keyword>
<proteinExistence type="inferred from homology"/>
<evidence type="ECO:0000259" key="8">
    <source>
        <dbReference type="Pfam" id="PF09335"/>
    </source>
</evidence>
<dbReference type="PANTHER" id="PTHR30353:SF0">
    <property type="entry name" value="TRANSMEMBRANE PROTEIN"/>
    <property type="match status" value="1"/>
</dbReference>
<keyword evidence="6 7" id="KW-0472">Membrane</keyword>
<evidence type="ECO:0000256" key="2">
    <source>
        <dbReference type="ARBA" id="ARBA00010792"/>
    </source>
</evidence>
<dbReference type="InterPro" id="IPR032818">
    <property type="entry name" value="DedA-like"/>
</dbReference>
<sequence length="231" mass="25311">MPHLDLATIIRTIGLLGVAAIVFTESGLLIGLFLPGDSLLFTAGFLASQGYLDIRWLVAACFLAAVAGDQVGYAFGFRVGRALLQREDSRFFKKRYLYRAEQFFARHGGKAVILARFIPIVRTCTPIVAGMGRMRYRRFVLANVCGAALWAVGVTLAGYWLGSVIPGVDRYLLPIVLGIILLSLAPSAVHVWQERRAVRSAQRPIEQYGSHDPHMPRAPLDPTASGGRRTS</sequence>
<comment type="subcellular location">
    <subcellularLocation>
        <location evidence="1 7">Cell membrane</location>
        <topology evidence="1 7">Multi-pass membrane protein</topology>
    </subcellularLocation>
</comment>
<reference evidence="9" key="1">
    <citation type="journal article" date="2020" name="mSystems">
        <title>Genome- and Community-Level Interaction Insights into Carbon Utilization and Element Cycling Functions of Hydrothermarchaeota in Hydrothermal Sediment.</title>
        <authorList>
            <person name="Zhou Z."/>
            <person name="Liu Y."/>
            <person name="Xu W."/>
            <person name="Pan J."/>
            <person name="Luo Z.H."/>
            <person name="Li M."/>
        </authorList>
    </citation>
    <scope>NUCLEOTIDE SEQUENCE [LARGE SCALE GENOMIC DNA]</scope>
    <source>
        <strain evidence="9">SpSt-222</strain>
    </source>
</reference>
<keyword evidence="3 7" id="KW-1003">Cell membrane</keyword>
<evidence type="ECO:0000313" key="9">
    <source>
        <dbReference type="EMBL" id="HEF66183.1"/>
    </source>
</evidence>
<evidence type="ECO:0000256" key="5">
    <source>
        <dbReference type="ARBA" id="ARBA00022989"/>
    </source>
</evidence>
<evidence type="ECO:0000256" key="4">
    <source>
        <dbReference type="ARBA" id="ARBA00022692"/>
    </source>
</evidence>
<feature type="transmembrane region" description="Helical" evidence="7">
    <location>
        <begin position="139"/>
        <end position="159"/>
    </location>
</feature>
<evidence type="ECO:0000256" key="1">
    <source>
        <dbReference type="ARBA" id="ARBA00004651"/>
    </source>
</evidence>
<gene>
    <name evidence="9" type="ORF">ENP47_11405</name>
</gene>
<dbReference type="PANTHER" id="PTHR30353">
    <property type="entry name" value="INNER MEMBRANE PROTEIN DEDA-RELATED"/>
    <property type="match status" value="1"/>
</dbReference>
<evidence type="ECO:0000256" key="6">
    <source>
        <dbReference type="ARBA" id="ARBA00023136"/>
    </source>
</evidence>